<gene>
    <name evidence="1" type="ORF">TraAM80_08768</name>
</gene>
<keyword evidence="1" id="KW-0378">Hydrolase</keyword>
<dbReference type="AlphaFoldDB" id="A0A3R7M358"/>
<name>A0A3R7M358_TRYRA</name>
<dbReference type="OrthoDB" id="8119704at2759"/>
<comment type="caution">
    <text evidence="1">The sequence shown here is derived from an EMBL/GenBank/DDBJ whole genome shotgun (WGS) entry which is preliminary data.</text>
</comment>
<protein>
    <submittedName>
        <fullName evidence="1">Abhydrolase domain-containing protein 11</fullName>
    </submittedName>
</protein>
<dbReference type="GeneID" id="40332701"/>
<dbReference type="RefSeq" id="XP_029234699.1">
    <property type="nucleotide sequence ID" value="XM_029385496.1"/>
</dbReference>
<dbReference type="EMBL" id="MKGL01000454">
    <property type="protein sequence ID" value="RNE98542.1"/>
    <property type="molecule type" value="Genomic_DNA"/>
</dbReference>
<evidence type="ECO:0000313" key="2">
    <source>
        <dbReference type="Proteomes" id="UP000283634"/>
    </source>
</evidence>
<sequence length="130" mass="14313">MDLSAIKDMCSTFEEFDRCGVRNKHVRGFLSTTIQIVRPGAASPTKPVPSASCMCNIHLLEDVLLQRCVLFPEAFLHARTHGKIGVPILYILVGTSPIGGGHRYRGMCPTFAVAVEEHAFAQCWAQCLPR</sequence>
<accession>A0A3R7M358</accession>
<dbReference type="GO" id="GO:0016787">
    <property type="term" value="F:hydrolase activity"/>
    <property type="evidence" value="ECO:0007669"/>
    <property type="project" value="UniProtKB-KW"/>
</dbReference>
<evidence type="ECO:0000313" key="1">
    <source>
        <dbReference type="EMBL" id="RNE98542.1"/>
    </source>
</evidence>
<dbReference type="Proteomes" id="UP000283634">
    <property type="component" value="Unassembled WGS sequence"/>
</dbReference>
<proteinExistence type="predicted"/>
<organism evidence="1 2">
    <name type="scientific">Trypanosoma rangeli</name>
    <dbReference type="NCBI Taxonomy" id="5698"/>
    <lineage>
        <taxon>Eukaryota</taxon>
        <taxon>Discoba</taxon>
        <taxon>Euglenozoa</taxon>
        <taxon>Kinetoplastea</taxon>
        <taxon>Metakinetoplastina</taxon>
        <taxon>Trypanosomatida</taxon>
        <taxon>Trypanosomatidae</taxon>
        <taxon>Trypanosoma</taxon>
        <taxon>Herpetosoma</taxon>
    </lineage>
</organism>
<keyword evidence="2" id="KW-1185">Reference proteome</keyword>
<reference evidence="1 2" key="1">
    <citation type="journal article" date="2018" name="BMC Genomics">
        <title>Genomic comparison of Trypanosoma conorhini and Trypanosoma rangeli to Trypanosoma cruzi strains of high and low virulence.</title>
        <authorList>
            <person name="Bradwell K.R."/>
            <person name="Koparde V.N."/>
            <person name="Matveyev A.V."/>
            <person name="Serrano M.G."/>
            <person name="Alves J.M."/>
            <person name="Parikh H."/>
            <person name="Huang B."/>
            <person name="Lee V."/>
            <person name="Espinosa-Alvarez O."/>
            <person name="Ortiz P.A."/>
            <person name="Costa-Martins A.G."/>
            <person name="Teixeira M.M."/>
            <person name="Buck G.A."/>
        </authorList>
    </citation>
    <scope>NUCLEOTIDE SEQUENCE [LARGE SCALE GENOMIC DNA]</scope>
    <source>
        <strain evidence="1 2">AM80</strain>
    </source>
</reference>